<evidence type="ECO:0000256" key="14">
    <source>
        <dbReference type="SAM" id="MobiDB-lite"/>
    </source>
</evidence>
<comment type="pathway">
    <text evidence="3">Amine and polyamine biosynthesis; betaine biosynthesis via choline pathway; betaine aldehyde from choline (monooxygenase route): step 1/1.</text>
</comment>
<evidence type="ECO:0000256" key="8">
    <source>
        <dbReference type="ARBA" id="ARBA00022723"/>
    </source>
</evidence>
<evidence type="ECO:0000256" key="6">
    <source>
        <dbReference type="ARBA" id="ARBA00014931"/>
    </source>
</evidence>
<dbReference type="Pfam" id="PF00848">
    <property type="entry name" value="Ring_hydroxyl_A"/>
    <property type="match status" value="1"/>
</dbReference>
<evidence type="ECO:0000256" key="5">
    <source>
        <dbReference type="ARBA" id="ARBA00012763"/>
    </source>
</evidence>
<dbReference type="Proteomes" id="UP000041254">
    <property type="component" value="Unassembled WGS sequence"/>
</dbReference>
<dbReference type="STRING" id="1169540.A0A0G4EJQ5"/>
<evidence type="ECO:0000256" key="2">
    <source>
        <dbReference type="ARBA" id="ARBA00002149"/>
    </source>
</evidence>
<evidence type="ECO:0000313" key="17">
    <source>
        <dbReference type="Proteomes" id="UP000041254"/>
    </source>
</evidence>
<keyword evidence="7" id="KW-0001">2Fe-2S</keyword>
<dbReference type="VEuPathDB" id="CryptoDB:Vbra_7601"/>
<dbReference type="UniPathway" id="UPA00529">
    <property type="reaction ID" value="UER00430"/>
</dbReference>
<dbReference type="GO" id="GO:0005506">
    <property type="term" value="F:iron ion binding"/>
    <property type="evidence" value="ECO:0007669"/>
    <property type="project" value="InterPro"/>
</dbReference>
<evidence type="ECO:0000259" key="15">
    <source>
        <dbReference type="PROSITE" id="PS51296"/>
    </source>
</evidence>
<dbReference type="InterPro" id="IPR015881">
    <property type="entry name" value="ARHD_Rieske_2Fe_2S"/>
</dbReference>
<dbReference type="PRINTS" id="PR00090">
    <property type="entry name" value="RNGDIOXGNASE"/>
</dbReference>
<comment type="function">
    <text evidence="2">Catalyzes the first step of the osmoprotectant glycine betaine synthesis.</text>
</comment>
<dbReference type="OrthoDB" id="426882at2759"/>
<evidence type="ECO:0000256" key="7">
    <source>
        <dbReference type="ARBA" id="ARBA00022714"/>
    </source>
</evidence>
<keyword evidence="12" id="KW-0520">NAD</keyword>
<feature type="region of interest" description="Disordered" evidence="14">
    <location>
        <begin position="508"/>
        <end position="527"/>
    </location>
</feature>
<dbReference type="Pfam" id="PF00355">
    <property type="entry name" value="Rieske"/>
    <property type="match status" value="1"/>
</dbReference>
<dbReference type="GO" id="GO:0051537">
    <property type="term" value="F:2 iron, 2 sulfur cluster binding"/>
    <property type="evidence" value="ECO:0007669"/>
    <property type="project" value="UniProtKB-KW"/>
</dbReference>
<keyword evidence="10" id="KW-0408">Iron</keyword>
<dbReference type="EC" id="1.14.15.7" evidence="5"/>
<proteinExistence type="inferred from homology"/>
<dbReference type="CDD" id="cd00680">
    <property type="entry name" value="RHO_alpha_C"/>
    <property type="match status" value="1"/>
</dbReference>
<dbReference type="EMBL" id="CDMY01000243">
    <property type="protein sequence ID" value="CEL96621.1"/>
    <property type="molecule type" value="Genomic_DNA"/>
</dbReference>
<organism evidence="16 17">
    <name type="scientific">Vitrella brassicaformis (strain CCMP3155)</name>
    <dbReference type="NCBI Taxonomy" id="1169540"/>
    <lineage>
        <taxon>Eukaryota</taxon>
        <taxon>Sar</taxon>
        <taxon>Alveolata</taxon>
        <taxon>Colpodellida</taxon>
        <taxon>Vitrellaceae</taxon>
        <taxon>Vitrella</taxon>
    </lineage>
</organism>
<evidence type="ECO:0000256" key="4">
    <source>
        <dbReference type="ARBA" id="ARBA00010848"/>
    </source>
</evidence>
<name>A0A0G4EJQ5_VITBC</name>
<protein>
    <recommendedName>
        <fullName evidence="6">Choline monooxygenase, chloroplastic</fullName>
        <ecNumber evidence="5">1.14.15.7</ecNumber>
    </recommendedName>
</protein>
<dbReference type="Gene3D" id="3.90.380.10">
    <property type="entry name" value="Naphthalene 1,2-dioxygenase Alpha Subunit, Chain A, domain 1"/>
    <property type="match status" value="2"/>
</dbReference>
<evidence type="ECO:0000256" key="10">
    <source>
        <dbReference type="ARBA" id="ARBA00023004"/>
    </source>
</evidence>
<keyword evidence="8" id="KW-0479">Metal-binding</keyword>
<feature type="domain" description="Rieske" evidence="15">
    <location>
        <begin position="180"/>
        <end position="288"/>
    </location>
</feature>
<dbReference type="InterPro" id="IPR015879">
    <property type="entry name" value="Ring_hydroxy_dOase_asu_C_dom"/>
</dbReference>
<dbReference type="SUPFAM" id="SSF55961">
    <property type="entry name" value="Bet v1-like"/>
    <property type="match status" value="1"/>
</dbReference>
<keyword evidence="11" id="KW-0411">Iron-sulfur</keyword>
<comment type="catalytic activity">
    <reaction evidence="13">
        <text>choline + 2 reduced [2Fe-2S]-[ferredoxin] + O2 + 2 H(+) = betaine aldehyde hydrate + 2 oxidized [2Fe-2S]-[ferredoxin] + H2O</text>
        <dbReference type="Rhea" id="RHEA:17769"/>
        <dbReference type="Rhea" id="RHEA-COMP:10000"/>
        <dbReference type="Rhea" id="RHEA-COMP:10001"/>
        <dbReference type="ChEBI" id="CHEBI:15354"/>
        <dbReference type="ChEBI" id="CHEBI:15377"/>
        <dbReference type="ChEBI" id="CHEBI:15378"/>
        <dbReference type="ChEBI" id="CHEBI:15379"/>
        <dbReference type="ChEBI" id="CHEBI:15870"/>
        <dbReference type="ChEBI" id="CHEBI:33737"/>
        <dbReference type="ChEBI" id="CHEBI:33738"/>
        <dbReference type="EC" id="1.14.15.7"/>
    </reaction>
</comment>
<feature type="compositionally biased region" description="Low complexity" evidence="14">
    <location>
        <begin position="91"/>
        <end position="104"/>
    </location>
</feature>
<evidence type="ECO:0000256" key="11">
    <source>
        <dbReference type="ARBA" id="ARBA00023014"/>
    </source>
</evidence>
<keyword evidence="17" id="KW-1185">Reference proteome</keyword>
<evidence type="ECO:0000256" key="12">
    <source>
        <dbReference type="ARBA" id="ARBA00023027"/>
    </source>
</evidence>
<evidence type="ECO:0000256" key="13">
    <source>
        <dbReference type="ARBA" id="ARBA00049097"/>
    </source>
</evidence>
<dbReference type="PROSITE" id="PS00570">
    <property type="entry name" value="RING_HYDROXYL_ALPHA"/>
    <property type="match status" value="1"/>
</dbReference>
<reference evidence="16 17" key="1">
    <citation type="submission" date="2014-11" db="EMBL/GenBank/DDBJ databases">
        <authorList>
            <person name="Zhu J."/>
            <person name="Qi W."/>
            <person name="Song R."/>
        </authorList>
    </citation>
    <scope>NUCLEOTIDE SEQUENCE [LARGE SCALE GENOMIC DNA]</scope>
</reference>
<comment type="similarity">
    <text evidence="4">Belongs to the choline monooxygenase family.</text>
</comment>
<dbReference type="Gene3D" id="2.102.10.10">
    <property type="entry name" value="Rieske [2Fe-2S] iron-sulphur domain"/>
    <property type="match status" value="1"/>
</dbReference>
<feature type="region of interest" description="Disordered" evidence="14">
    <location>
        <begin position="88"/>
        <end position="114"/>
    </location>
</feature>
<dbReference type="GO" id="GO:0019133">
    <property type="term" value="F:choline monooxygenase activity"/>
    <property type="evidence" value="ECO:0007669"/>
    <property type="project" value="UniProtKB-EC"/>
</dbReference>
<dbReference type="SUPFAM" id="SSF50022">
    <property type="entry name" value="ISP domain"/>
    <property type="match status" value="1"/>
</dbReference>
<evidence type="ECO:0000313" key="16">
    <source>
        <dbReference type="EMBL" id="CEL96621.1"/>
    </source>
</evidence>
<evidence type="ECO:0000256" key="9">
    <source>
        <dbReference type="ARBA" id="ARBA00023002"/>
    </source>
</evidence>
<dbReference type="OMA" id="MESYHLP"/>
<dbReference type="PANTHER" id="PTHR43756">
    <property type="entry name" value="CHOLINE MONOOXYGENASE, CHLOROPLASTIC"/>
    <property type="match status" value="1"/>
</dbReference>
<comment type="cofactor">
    <cofactor evidence="1">
        <name>Fe cation</name>
        <dbReference type="ChEBI" id="CHEBI:24875"/>
    </cofactor>
</comment>
<dbReference type="InParanoid" id="A0A0G4EJQ5"/>
<accession>A0A0G4EJQ5</accession>
<evidence type="ECO:0000256" key="1">
    <source>
        <dbReference type="ARBA" id="ARBA00001962"/>
    </source>
</evidence>
<dbReference type="GO" id="GO:0019285">
    <property type="term" value="P:glycine betaine biosynthetic process from choline"/>
    <property type="evidence" value="ECO:0007669"/>
    <property type="project" value="UniProtKB-UniPathway"/>
</dbReference>
<keyword evidence="9" id="KW-0560">Oxidoreductase</keyword>
<dbReference type="InterPro" id="IPR001663">
    <property type="entry name" value="Rng_hydr_dOase-A"/>
</dbReference>
<gene>
    <name evidence="16" type="ORF">Vbra_7601</name>
</gene>
<dbReference type="AlphaFoldDB" id="A0A0G4EJQ5"/>
<dbReference type="CDD" id="cd03469">
    <property type="entry name" value="Rieske_RO_Alpha_N"/>
    <property type="match status" value="1"/>
</dbReference>
<sequence>MKRFARGFASPLLGSSKRAAGVIPPTHGTSYFYAARQASGLLARPSGLASGAQPDYSAAKGMPSTLLWQTNGSSGVRIEPDMTFELPEAAPVPSSRSDPSVSPSHLPSASRGPVEVAIEEPYTPPEPATSALVNNSLYTKDAFYAPLRRPIEEATSLPPVAYNSEEFFAVEQEQVWRNSWVCVGPLDKLRKQGDTITTEVGGEPIFLTRTKGGEIKAFKNVCRHRGCQLVMKDGRYPLFSCQYHRWGYSLDGQLKKTPQFDLSQEFFDKSKYSLFPVRVDSWGHLVFVNLSGDAPDLKTYLGDVPDVLADFPLSEAAMVREKSYEIKANWKLLIDNFLEYYHLPAIHPELTTVSLVENHHRLQGPGMYCGFITDPLGRGGTCVDPDVLQPMPGVRNKERSYFHGLFPNVFWFMFPNHVFTVMCNPQSAGVTHERAYMHFHPSSMPADSDIDEVFKFYDMVNWQDIEACEKVQVGLRCRDYTGGRFSPRFEEPTHRFGNMVADYMTGRRRIPPGDNDGQPVHWASTGL</sequence>
<dbReference type="PROSITE" id="PS51296">
    <property type="entry name" value="RIESKE"/>
    <property type="match status" value="1"/>
</dbReference>
<dbReference type="InterPro" id="IPR036922">
    <property type="entry name" value="Rieske_2Fe-2S_sf"/>
</dbReference>
<dbReference type="InterPro" id="IPR017941">
    <property type="entry name" value="Rieske_2Fe-2S"/>
</dbReference>
<dbReference type="PANTHER" id="PTHR43756:SF5">
    <property type="entry name" value="CHOLINE MONOOXYGENASE, CHLOROPLASTIC"/>
    <property type="match status" value="1"/>
</dbReference>
<evidence type="ECO:0000256" key="3">
    <source>
        <dbReference type="ARBA" id="ARBA00004866"/>
    </source>
</evidence>